<feature type="region of interest" description="Disordered" evidence="1">
    <location>
        <begin position="92"/>
        <end position="114"/>
    </location>
</feature>
<sequence length="114" mass="12929">MRCLCEGILDEQSDKIGGDQIRESEGSSSRKVRAKPARRGRQAGSKTAFRRCSRKSSTPRQKRQNYHQERRNWRAGKSDAAALLAWFPPSLLRSNSNRERGICTTTESCSSEQQ</sequence>
<reference evidence="2" key="1">
    <citation type="journal article" date="2020" name="Stud. Mycol.">
        <title>101 Dothideomycetes genomes: a test case for predicting lifestyles and emergence of pathogens.</title>
        <authorList>
            <person name="Haridas S."/>
            <person name="Albert R."/>
            <person name="Binder M."/>
            <person name="Bloem J."/>
            <person name="Labutti K."/>
            <person name="Salamov A."/>
            <person name="Andreopoulos B."/>
            <person name="Baker S."/>
            <person name="Barry K."/>
            <person name="Bills G."/>
            <person name="Bluhm B."/>
            <person name="Cannon C."/>
            <person name="Castanera R."/>
            <person name="Culley D."/>
            <person name="Daum C."/>
            <person name="Ezra D."/>
            <person name="Gonzalez J."/>
            <person name="Henrissat B."/>
            <person name="Kuo A."/>
            <person name="Liang C."/>
            <person name="Lipzen A."/>
            <person name="Lutzoni F."/>
            <person name="Magnuson J."/>
            <person name="Mondo S."/>
            <person name="Nolan M."/>
            <person name="Ohm R."/>
            <person name="Pangilinan J."/>
            <person name="Park H.-J."/>
            <person name="Ramirez L."/>
            <person name="Alfaro M."/>
            <person name="Sun H."/>
            <person name="Tritt A."/>
            <person name="Yoshinaga Y."/>
            <person name="Zwiers L.-H."/>
            <person name="Turgeon B."/>
            <person name="Goodwin S."/>
            <person name="Spatafora J."/>
            <person name="Crous P."/>
            <person name="Grigoriev I."/>
        </authorList>
    </citation>
    <scope>NUCLEOTIDE SEQUENCE</scope>
    <source>
        <strain evidence="2">CBS 262.69</strain>
    </source>
</reference>
<keyword evidence="3" id="KW-1185">Reference proteome</keyword>
<feature type="region of interest" description="Disordered" evidence="1">
    <location>
        <begin position="15"/>
        <end position="75"/>
    </location>
</feature>
<accession>A0A6G1IAE5</accession>
<feature type="compositionally biased region" description="Basic residues" evidence="1">
    <location>
        <begin position="30"/>
        <end position="41"/>
    </location>
</feature>
<evidence type="ECO:0000313" key="2">
    <source>
        <dbReference type="EMBL" id="KAF2405086.1"/>
    </source>
</evidence>
<protein>
    <submittedName>
        <fullName evidence="2">Uncharacterized protein</fullName>
    </submittedName>
</protein>
<feature type="compositionally biased region" description="Polar residues" evidence="1">
    <location>
        <begin position="103"/>
        <end position="114"/>
    </location>
</feature>
<proteinExistence type="predicted"/>
<feature type="compositionally biased region" description="Basic and acidic residues" evidence="1">
    <location>
        <begin position="15"/>
        <end position="25"/>
    </location>
</feature>
<evidence type="ECO:0000313" key="3">
    <source>
        <dbReference type="Proteomes" id="UP000799640"/>
    </source>
</evidence>
<dbReference type="AlphaFoldDB" id="A0A6G1IAE5"/>
<name>A0A6G1IAE5_9PEZI</name>
<dbReference type="EMBL" id="ML996687">
    <property type="protein sequence ID" value="KAF2405086.1"/>
    <property type="molecule type" value="Genomic_DNA"/>
</dbReference>
<organism evidence="2 3">
    <name type="scientific">Trichodelitschia bisporula</name>
    <dbReference type="NCBI Taxonomy" id="703511"/>
    <lineage>
        <taxon>Eukaryota</taxon>
        <taxon>Fungi</taxon>
        <taxon>Dikarya</taxon>
        <taxon>Ascomycota</taxon>
        <taxon>Pezizomycotina</taxon>
        <taxon>Dothideomycetes</taxon>
        <taxon>Dothideomycetes incertae sedis</taxon>
        <taxon>Phaeotrichales</taxon>
        <taxon>Phaeotrichaceae</taxon>
        <taxon>Trichodelitschia</taxon>
    </lineage>
</organism>
<gene>
    <name evidence="2" type="ORF">EJ06DRAFT_11869</name>
</gene>
<evidence type="ECO:0000256" key="1">
    <source>
        <dbReference type="SAM" id="MobiDB-lite"/>
    </source>
</evidence>
<dbReference type="Proteomes" id="UP000799640">
    <property type="component" value="Unassembled WGS sequence"/>
</dbReference>